<dbReference type="PANTHER" id="PTHR33431">
    <property type="entry name" value="ENABLED-LIKE PROTEIN (DUF1635)"/>
    <property type="match status" value="1"/>
</dbReference>
<protein>
    <submittedName>
        <fullName evidence="2">Uncharacterized protein</fullName>
    </submittedName>
</protein>
<comment type="caution">
    <text evidence="2">The sequence shown here is derived from an EMBL/GenBank/DDBJ whole genome shotgun (WGS) entry which is preliminary data.</text>
</comment>
<evidence type="ECO:0000313" key="3">
    <source>
        <dbReference type="Proteomes" id="UP001372338"/>
    </source>
</evidence>
<evidence type="ECO:0000256" key="1">
    <source>
        <dbReference type="SAM" id="MobiDB-lite"/>
    </source>
</evidence>
<dbReference type="InterPro" id="IPR012862">
    <property type="entry name" value="DUF1635"/>
</dbReference>
<organism evidence="2 3">
    <name type="scientific">Crotalaria pallida</name>
    <name type="common">Smooth rattlebox</name>
    <name type="synonym">Crotalaria striata</name>
    <dbReference type="NCBI Taxonomy" id="3830"/>
    <lineage>
        <taxon>Eukaryota</taxon>
        <taxon>Viridiplantae</taxon>
        <taxon>Streptophyta</taxon>
        <taxon>Embryophyta</taxon>
        <taxon>Tracheophyta</taxon>
        <taxon>Spermatophyta</taxon>
        <taxon>Magnoliopsida</taxon>
        <taxon>eudicotyledons</taxon>
        <taxon>Gunneridae</taxon>
        <taxon>Pentapetalae</taxon>
        <taxon>rosids</taxon>
        <taxon>fabids</taxon>
        <taxon>Fabales</taxon>
        <taxon>Fabaceae</taxon>
        <taxon>Papilionoideae</taxon>
        <taxon>50 kb inversion clade</taxon>
        <taxon>genistoids sensu lato</taxon>
        <taxon>core genistoids</taxon>
        <taxon>Crotalarieae</taxon>
        <taxon>Crotalaria</taxon>
    </lineage>
</organism>
<proteinExistence type="predicted"/>
<dbReference type="EMBL" id="JAYWIO010000008">
    <property type="protein sequence ID" value="KAK7245234.1"/>
    <property type="molecule type" value="Genomic_DNA"/>
</dbReference>
<evidence type="ECO:0000313" key="2">
    <source>
        <dbReference type="EMBL" id="KAK7245234.1"/>
    </source>
</evidence>
<reference evidence="2 3" key="1">
    <citation type="submission" date="2024-01" db="EMBL/GenBank/DDBJ databases">
        <title>The genomes of 5 underutilized Papilionoideae crops provide insights into root nodulation and disease resistanc.</title>
        <authorList>
            <person name="Yuan L."/>
        </authorList>
    </citation>
    <scope>NUCLEOTIDE SEQUENCE [LARGE SCALE GENOMIC DNA]</scope>
    <source>
        <strain evidence="2">ZHUSHIDOU_FW_LH</strain>
        <tissue evidence="2">Leaf</tissue>
    </source>
</reference>
<feature type="region of interest" description="Disordered" evidence="1">
    <location>
        <begin position="118"/>
        <end position="147"/>
    </location>
</feature>
<dbReference type="PANTHER" id="PTHR33431:SF12">
    <property type="entry name" value="HIGH MOBILITY GROUP BOX PROTEIN, PUTATIVE (DUF1635)-RELATED"/>
    <property type="match status" value="1"/>
</dbReference>
<sequence length="299" mass="33520">MSATMEGNTEIMKYEETIKHLFKLLKRVCQERDEAREQLQFLLRNLQPCNSAETNGSISQFGQYPKPPTVLNYKTKLSMKNTRASDISSKAFFDLSLASPSSNEKHFEYQGSHTINEKHSYKESSHTRKVESNNLALPKQPNYQSKLGASRDNINMVGSSSLAIDKVACEKPLPQKGRLLQTVTEAKPLLQTLLLTPLQQWQTPPSLSSSCILPSGTYDHDYYSKADDVESVNPSGGIPTSLSLAFPNENSYEHSHMSSMKNELILFDDMDPIRMHNQGFKLGANFPNSNSLFLSPILP</sequence>
<feature type="compositionally biased region" description="Basic and acidic residues" evidence="1">
    <location>
        <begin position="118"/>
        <end position="131"/>
    </location>
</feature>
<name>A0AAN9HQA4_CROPI</name>
<dbReference type="Proteomes" id="UP001372338">
    <property type="component" value="Unassembled WGS sequence"/>
</dbReference>
<accession>A0AAN9HQA4</accession>
<dbReference type="AlphaFoldDB" id="A0AAN9HQA4"/>
<keyword evidence="3" id="KW-1185">Reference proteome</keyword>
<dbReference type="Pfam" id="PF07795">
    <property type="entry name" value="DUF1635"/>
    <property type="match status" value="1"/>
</dbReference>
<gene>
    <name evidence="2" type="ORF">RIF29_40069</name>
</gene>